<dbReference type="AlphaFoldDB" id="A0A9X1RWC3"/>
<dbReference type="SUPFAM" id="SSF56925">
    <property type="entry name" value="OMPA-like"/>
    <property type="match status" value="1"/>
</dbReference>
<evidence type="ECO:0000313" key="3">
    <source>
        <dbReference type="EMBL" id="MCB7480247.1"/>
    </source>
</evidence>
<dbReference type="Pfam" id="PF13505">
    <property type="entry name" value="OMP_b-brl"/>
    <property type="match status" value="1"/>
</dbReference>
<protein>
    <submittedName>
        <fullName evidence="3">Porin family protein</fullName>
    </submittedName>
</protein>
<name>A0A9X1RWC3_9FLAO</name>
<evidence type="ECO:0000313" key="4">
    <source>
        <dbReference type="Proteomes" id="UP001139414"/>
    </source>
</evidence>
<keyword evidence="4" id="KW-1185">Reference proteome</keyword>
<comment type="caution">
    <text evidence="3">The sequence shown here is derived from an EMBL/GenBank/DDBJ whole genome shotgun (WGS) entry which is preliminary data.</text>
</comment>
<dbReference type="InterPro" id="IPR011250">
    <property type="entry name" value="OMP/PagP_B-barrel"/>
</dbReference>
<dbReference type="InterPro" id="IPR027385">
    <property type="entry name" value="Beta-barrel_OMP"/>
</dbReference>
<dbReference type="RefSeq" id="WP_229338014.1">
    <property type="nucleotide sequence ID" value="NZ_JAJBZG010000001.1"/>
</dbReference>
<dbReference type="Gene3D" id="2.40.160.20">
    <property type="match status" value="1"/>
</dbReference>
<organism evidence="3 4">
    <name type="scientific">Christiangramia sediminis</name>
    <dbReference type="NCBI Taxonomy" id="2881336"/>
    <lineage>
        <taxon>Bacteria</taxon>
        <taxon>Pseudomonadati</taxon>
        <taxon>Bacteroidota</taxon>
        <taxon>Flavobacteriia</taxon>
        <taxon>Flavobacteriales</taxon>
        <taxon>Flavobacteriaceae</taxon>
        <taxon>Christiangramia</taxon>
    </lineage>
</organism>
<feature type="domain" description="Outer membrane protein beta-barrel" evidence="2">
    <location>
        <begin position="6"/>
        <end position="148"/>
    </location>
</feature>
<dbReference type="Proteomes" id="UP001139414">
    <property type="component" value="Unassembled WGS sequence"/>
</dbReference>
<keyword evidence="1" id="KW-0732">Signal</keyword>
<sequence>MKKLFFACFVTIMSITNVSSQEFGVGAGLTLGTEISIDDDFSSKLGFGANIRGLYKFTPRWGVTGGFTYYFPSTPSQIDLTTYQFNFDATYSIVNNQTIDFYGLLGIDTAYAQAKVPNENVAADDNELGIELGIGIITKFGLFFEAKAEGAYEQGQFTLGYLHRF</sequence>
<dbReference type="EMBL" id="JAJBZG010000001">
    <property type="protein sequence ID" value="MCB7480247.1"/>
    <property type="molecule type" value="Genomic_DNA"/>
</dbReference>
<evidence type="ECO:0000256" key="1">
    <source>
        <dbReference type="ARBA" id="ARBA00022729"/>
    </source>
</evidence>
<gene>
    <name evidence="3" type="ORF">LGQ90_03125</name>
</gene>
<proteinExistence type="predicted"/>
<evidence type="ECO:0000259" key="2">
    <source>
        <dbReference type="Pfam" id="PF13505"/>
    </source>
</evidence>
<accession>A0A9X1RWC3</accession>
<reference evidence="3" key="1">
    <citation type="submission" date="2021-10" db="EMBL/GenBank/DDBJ databases">
        <title>Gramella sp. ASW11-100T, isolated from marine sediment.</title>
        <authorList>
            <person name="Xia C."/>
        </authorList>
    </citation>
    <scope>NUCLEOTIDE SEQUENCE</scope>
    <source>
        <strain evidence="3">ASW11-100</strain>
    </source>
</reference>